<name>A0A838YSJ7_9GAMM</name>
<dbReference type="AlphaFoldDB" id="A0A838YSJ7"/>
<evidence type="ECO:0000256" key="5">
    <source>
        <dbReference type="HAMAP-Rule" id="MF_02120"/>
    </source>
</evidence>
<comment type="function">
    <text evidence="5">Specifically catalyzes the decarboxylation of meso-diaminopimelate (meso-DAP) to L-lysine.</text>
</comment>
<dbReference type="InterPro" id="IPR009006">
    <property type="entry name" value="Ala_racemase/Decarboxylase_C"/>
</dbReference>
<dbReference type="PROSITE" id="PS00879">
    <property type="entry name" value="ODR_DC_2_2"/>
    <property type="match status" value="1"/>
</dbReference>
<dbReference type="NCBIfam" id="TIGR01048">
    <property type="entry name" value="lysA"/>
    <property type="match status" value="1"/>
</dbReference>
<dbReference type="GO" id="GO:0008836">
    <property type="term" value="F:diaminopimelate decarboxylase activity"/>
    <property type="evidence" value="ECO:0007669"/>
    <property type="project" value="UniProtKB-UniRule"/>
</dbReference>
<evidence type="ECO:0000256" key="1">
    <source>
        <dbReference type="ARBA" id="ARBA00001933"/>
    </source>
</evidence>
<evidence type="ECO:0000259" key="9">
    <source>
        <dbReference type="Pfam" id="PF00278"/>
    </source>
</evidence>
<feature type="binding site" evidence="5">
    <location>
        <begin position="274"/>
        <end position="277"/>
    </location>
    <ligand>
        <name>pyridoxal 5'-phosphate</name>
        <dbReference type="ChEBI" id="CHEBI:597326"/>
    </ligand>
</feature>
<feature type="binding site" evidence="5">
    <location>
        <position position="367"/>
    </location>
    <ligand>
        <name>pyridoxal 5'-phosphate</name>
        <dbReference type="ChEBI" id="CHEBI:597326"/>
    </ligand>
</feature>
<protein>
    <recommendedName>
        <fullName evidence="5 6">Diaminopimelate decarboxylase</fullName>
        <shortName evidence="5">DAP decarboxylase</shortName>
        <shortName evidence="5">DAPDC</shortName>
        <ecNumber evidence="5 6">4.1.1.20</ecNumber>
    </recommendedName>
</protein>
<evidence type="ECO:0000313" key="12">
    <source>
        <dbReference type="Proteomes" id="UP000585327"/>
    </source>
</evidence>
<feature type="binding site" evidence="5">
    <location>
        <position position="309"/>
    </location>
    <ligand>
        <name>substrate</name>
    </ligand>
</feature>
<dbReference type="InterPro" id="IPR022644">
    <property type="entry name" value="De-COase2_N"/>
</dbReference>
<dbReference type="Gene3D" id="3.20.20.10">
    <property type="entry name" value="Alanine racemase"/>
    <property type="match status" value="1"/>
</dbReference>
<dbReference type="PANTHER" id="PTHR43727">
    <property type="entry name" value="DIAMINOPIMELATE DECARBOXYLASE"/>
    <property type="match status" value="1"/>
</dbReference>
<evidence type="ECO:0000313" key="11">
    <source>
        <dbReference type="EMBL" id="MBA4724291.1"/>
    </source>
</evidence>
<evidence type="ECO:0000256" key="4">
    <source>
        <dbReference type="ARBA" id="ARBA00023239"/>
    </source>
</evidence>
<evidence type="ECO:0000256" key="6">
    <source>
        <dbReference type="NCBIfam" id="TIGR01048"/>
    </source>
</evidence>
<dbReference type="HAMAP" id="MF_02120">
    <property type="entry name" value="LysA"/>
    <property type="match status" value="1"/>
</dbReference>
<comment type="pathway">
    <text evidence="5 8">Amino-acid biosynthesis; L-lysine biosynthesis via DAP pathway; L-lysine from DL-2,6-diaminopimelate: step 1/1.</text>
</comment>
<comment type="caution">
    <text evidence="11">The sequence shown here is derived from an EMBL/GenBank/DDBJ whole genome shotgun (WGS) entry which is preliminary data.</text>
</comment>
<reference evidence="11 12" key="1">
    <citation type="submission" date="2020-06" db="EMBL/GenBank/DDBJ databases">
        <title>Dysbiosis in marine aquaculture revealed through microbiome analysis: reverse ecology for environmental sustainability.</title>
        <authorList>
            <person name="Haro-Moreno J.M."/>
            <person name="Coutinho F.H."/>
            <person name="Zaragoza-Solas A."/>
            <person name="Picazo A."/>
            <person name="Almagro-Moreno S."/>
            <person name="Lopez-Perez M."/>
        </authorList>
    </citation>
    <scope>NUCLEOTIDE SEQUENCE [LARGE SCALE GENOMIC DNA]</scope>
    <source>
        <strain evidence="11">MCMED-G42</strain>
    </source>
</reference>
<dbReference type="PRINTS" id="PR01181">
    <property type="entry name" value="DAPDCRBXLASE"/>
</dbReference>
<feature type="binding site" evidence="5">
    <location>
        <position position="277"/>
    </location>
    <ligand>
        <name>substrate</name>
    </ligand>
</feature>
<keyword evidence="3 5" id="KW-0663">Pyridoxal phosphate</keyword>
<dbReference type="Proteomes" id="UP000585327">
    <property type="component" value="Unassembled WGS sequence"/>
</dbReference>
<comment type="subunit">
    <text evidence="5">Homodimer.</text>
</comment>
<dbReference type="Pfam" id="PF02784">
    <property type="entry name" value="Orn_Arg_deC_N"/>
    <property type="match status" value="1"/>
</dbReference>
<sequence length="412" mass="45293">MDYFEYKDNELFCEEVNLKDIAENYGTPTYVYSKKTLERHARAYIDSFSSQNHLVCFSVKSLSNIAILKVLKDVGCGFDIVSGGELHRALAIKADPAKIIFSGVGKTSEEIEYAIKNKILSFNIESASELYRIEKIAKRLSIPASVSIRFNPEVDSGGHDYITTGRKGDKFGVSSLDEVMSLADHISKSDDISMIGLACHIGSQILNLESYEAAAKKTIELADKINSLGANLEFLDMGGGLGVPYNGENPPNPKDLIACLETVMSERAEKIVLEPGRTISANAGILLTTVQYAKDDFLIVDAAMNDLLRPSLYGAKHDVWNIKKDIGSPKNWNIVGPVCESSDFIRKDISLSAEENDVLAVKTAGAYGFVMSSNYNSRTRGAEILIDKDVSHVIKTRESYSNLLDLEHIPND</sequence>
<dbReference type="GO" id="GO:0009089">
    <property type="term" value="P:lysine biosynthetic process via diaminopimelate"/>
    <property type="evidence" value="ECO:0007669"/>
    <property type="project" value="UniProtKB-UniRule"/>
</dbReference>
<dbReference type="InterPro" id="IPR022643">
    <property type="entry name" value="De-COase2_C"/>
</dbReference>
<feature type="modified residue" description="N6-(pyridoxal phosphate)lysine" evidence="5 7">
    <location>
        <position position="60"/>
    </location>
</feature>
<keyword evidence="2 5" id="KW-0210">Decarboxylase</keyword>
<dbReference type="EC" id="4.1.1.20" evidence="5 6"/>
<feature type="active site" description="Proton donor" evidence="7">
    <location>
        <position position="339"/>
    </location>
</feature>
<dbReference type="Pfam" id="PF00278">
    <property type="entry name" value="Orn_DAP_Arg_deC"/>
    <property type="match status" value="1"/>
</dbReference>
<dbReference type="CDD" id="cd06828">
    <property type="entry name" value="PLPDE_III_DapDC"/>
    <property type="match status" value="1"/>
</dbReference>
<comment type="similarity">
    <text evidence="5">Belongs to the Orn/Lys/Arg decarboxylase class-II family. LysA subfamily.</text>
</comment>
<dbReference type="InterPro" id="IPR029066">
    <property type="entry name" value="PLP-binding_barrel"/>
</dbReference>
<dbReference type="InterPro" id="IPR000183">
    <property type="entry name" value="Orn/DAP/Arg_de-COase"/>
</dbReference>
<keyword evidence="5" id="KW-0028">Amino-acid biosynthesis</keyword>
<organism evidence="11 12">
    <name type="scientific">SAR86 cluster bacterium</name>
    <dbReference type="NCBI Taxonomy" id="2030880"/>
    <lineage>
        <taxon>Bacteria</taxon>
        <taxon>Pseudomonadati</taxon>
        <taxon>Pseudomonadota</taxon>
        <taxon>Gammaproteobacteria</taxon>
        <taxon>SAR86 cluster</taxon>
    </lineage>
</organism>
<keyword evidence="4 5" id="KW-0456">Lyase</keyword>
<feature type="binding site" evidence="5">
    <location>
        <position position="367"/>
    </location>
    <ligand>
        <name>substrate</name>
    </ligand>
</feature>
<feature type="domain" description="Orn/DAP/Arg decarboxylase 2 C-terminal" evidence="9">
    <location>
        <begin position="30"/>
        <end position="365"/>
    </location>
</feature>
<evidence type="ECO:0000256" key="8">
    <source>
        <dbReference type="RuleBase" id="RU003738"/>
    </source>
</evidence>
<feature type="domain" description="Orn/DAP/Arg decarboxylase 2 N-terminal" evidence="10">
    <location>
        <begin position="36"/>
        <end position="281"/>
    </location>
</feature>
<dbReference type="InterPro" id="IPR002986">
    <property type="entry name" value="DAP_deCOOHase_LysA"/>
</dbReference>
<proteinExistence type="inferred from homology"/>
<evidence type="ECO:0000256" key="3">
    <source>
        <dbReference type="ARBA" id="ARBA00022898"/>
    </source>
</evidence>
<feature type="binding site" evidence="5">
    <location>
        <position position="313"/>
    </location>
    <ligand>
        <name>substrate</name>
    </ligand>
</feature>
<comment type="cofactor">
    <cofactor evidence="1 5 7 8">
        <name>pyridoxal 5'-phosphate</name>
        <dbReference type="ChEBI" id="CHEBI:597326"/>
    </cofactor>
</comment>
<comment type="catalytic activity">
    <reaction evidence="5 8">
        <text>meso-2,6-diaminopimelate + H(+) = L-lysine + CO2</text>
        <dbReference type="Rhea" id="RHEA:15101"/>
        <dbReference type="ChEBI" id="CHEBI:15378"/>
        <dbReference type="ChEBI" id="CHEBI:16526"/>
        <dbReference type="ChEBI" id="CHEBI:32551"/>
        <dbReference type="ChEBI" id="CHEBI:57791"/>
        <dbReference type="EC" id="4.1.1.20"/>
    </reaction>
</comment>
<dbReference type="Gene3D" id="2.40.37.10">
    <property type="entry name" value="Lyase, Ornithine Decarboxylase, Chain A, domain 1"/>
    <property type="match status" value="1"/>
</dbReference>
<evidence type="ECO:0000259" key="10">
    <source>
        <dbReference type="Pfam" id="PF02784"/>
    </source>
</evidence>
<gene>
    <name evidence="5 11" type="primary">lysA</name>
    <name evidence="11" type="ORF">H2021_03630</name>
</gene>
<dbReference type="UniPathway" id="UPA00034">
    <property type="reaction ID" value="UER00027"/>
</dbReference>
<dbReference type="EMBL" id="JACETM010000040">
    <property type="protein sequence ID" value="MBA4724291.1"/>
    <property type="molecule type" value="Genomic_DNA"/>
</dbReference>
<accession>A0A838YSJ7</accession>
<evidence type="ECO:0000256" key="7">
    <source>
        <dbReference type="PIRSR" id="PIRSR600183-50"/>
    </source>
</evidence>
<keyword evidence="5 8" id="KW-0457">Lysine biosynthesis</keyword>
<dbReference type="InterPro" id="IPR022657">
    <property type="entry name" value="De-COase2_CS"/>
</dbReference>
<dbReference type="SUPFAM" id="SSF51419">
    <property type="entry name" value="PLP-binding barrel"/>
    <property type="match status" value="1"/>
</dbReference>
<dbReference type="PANTHER" id="PTHR43727:SF2">
    <property type="entry name" value="GROUP IV DECARBOXYLASE"/>
    <property type="match status" value="1"/>
</dbReference>
<dbReference type="SUPFAM" id="SSF50621">
    <property type="entry name" value="Alanine racemase C-terminal domain-like"/>
    <property type="match status" value="1"/>
</dbReference>
<feature type="binding site" evidence="5">
    <location>
        <position position="340"/>
    </location>
    <ligand>
        <name>substrate</name>
    </ligand>
</feature>
<dbReference type="PRINTS" id="PR01179">
    <property type="entry name" value="ODADCRBXLASE"/>
</dbReference>
<feature type="binding site" evidence="5">
    <location>
        <position position="240"/>
    </location>
    <ligand>
        <name>pyridoxal 5'-phosphate</name>
        <dbReference type="ChEBI" id="CHEBI:597326"/>
    </ligand>
</feature>
<evidence type="ECO:0000256" key="2">
    <source>
        <dbReference type="ARBA" id="ARBA00022793"/>
    </source>
</evidence>
<dbReference type="FunFam" id="3.20.20.10:FF:000003">
    <property type="entry name" value="Diaminopimelate decarboxylase"/>
    <property type="match status" value="1"/>
</dbReference>
<dbReference type="GO" id="GO:0030170">
    <property type="term" value="F:pyridoxal phosphate binding"/>
    <property type="evidence" value="ECO:0007669"/>
    <property type="project" value="UniProtKB-UniRule"/>
</dbReference>